<evidence type="ECO:0000313" key="8">
    <source>
        <dbReference type="Proteomes" id="UP000649617"/>
    </source>
</evidence>
<feature type="compositionally biased region" description="Basic and acidic residues" evidence="5">
    <location>
        <begin position="141"/>
        <end position="157"/>
    </location>
</feature>
<comment type="caution">
    <text evidence="7">The sequence shown here is derived from an EMBL/GenBank/DDBJ whole genome shotgun (WGS) entry which is preliminary data.</text>
</comment>
<dbReference type="InterPro" id="IPR004199">
    <property type="entry name" value="B-gal_small/dom_5"/>
</dbReference>
<evidence type="ECO:0000259" key="6">
    <source>
        <dbReference type="SMART" id="SM01038"/>
    </source>
</evidence>
<dbReference type="Proteomes" id="UP000649617">
    <property type="component" value="Unassembled WGS sequence"/>
</dbReference>
<reference evidence="7" key="1">
    <citation type="submission" date="2021-02" db="EMBL/GenBank/DDBJ databases">
        <authorList>
            <person name="Dougan E. K."/>
            <person name="Rhodes N."/>
            <person name="Thang M."/>
            <person name="Chan C."/>
        </authorList>
    </citation>
    <scope>NUCLEOTIDE SEQUENCE</scope>
</reference>
<feature type="non-terminal residue" evidence="7">
    <location>
        <position position="251"/>
    </location>
</feature>
<keyword evidence="3" id="KW-0378">Hydrolase</keyword>
<keyword evidence="4" id="KW-0326">Glycosidase</keyword>
<dbReference type="InterPro" id="IPR050347">
    <property type="entry name" value="Bact_Beta-galactosidase"/>
</dbReference>
<dbReference type="OrthoDB" id="413847at2759"/>
<dbReference type="GO" id="GO:0005990">
    <property type="term" value="P:lactose catabolic process"/>
    <property type="evidence" value="ECO:0007669"/>
    <property type="project" value="TreeGrafter"/>
</dbReference>
<name>A0A812XFX3_SYMPI</name>
<dbReference type="InterPro" id="IPR014718">
    <property type="entry name" value="GH-type_carb-bd"/>
</dbReference>
<dbReference type="AlphaFoldDB" id="A0A812XFX3"/>
<dbReference type="PANTHER" id="PTHR46323:SF2">
    <property type="entry name" value="BETA-GALACTOSIDASE"/>
    <property type="match status" value="1"/>
</dbReference>
<keyword evidence="8" id="KW-1185">Reference proteome</keyword>
<protein>
    <recommendedName>
        <fullName evidence="2">beta-galactosidase</fullName>
        <ecNumber evidence="2">3.2.1.23</ecNumber>
    </recommendedName>
</protein>
<dbReference type="GO" id="GO:0009341">
    <property type="term" value="C:beta-galactosidase complex"/>
    <property type="evidence" value="ECO:0007669"/>
    <property type="project" value="InterPro"/>
</dbReference>
<dbReference type="SUPFAM" id="SSF74650">
    <property type="entry name" value="Galactose mutarotase-like"/>
    <property type="match status" value="1"/>
</dbReference>
<evidence type="ECO:0000256" key="4">
    <source>
        <dbReference type="ARBA" id="ARBA00023295"/>
    </source>
</evidence>
<dbReference type="GO" id="GO:0004565">
    <property type="term" value="F:beta-galactosidase activity"/>
    <property type="evidence" value="ECO:0007669"/>
    <property type="project" value="UniProtKB-EC"/>
</dbReference>
<evidence type="ECO:0000256" key="3">
    <source>
        <dbReference type="ARBA" id="ARBA00022801"/>
    </source>
</evidence>
<dbReference type="Pfam" id="PF02929">
    <property type="entry name" value="Bgal_small_N"/>
    <property type="match status" value="1"/>
</dbReference>
<organism evidence="7 8">
    <name type="scientific">Symbiodinium pilosum</name>
    <name type="common">Dinoflagellate</name>
    <dbReference type="NCBI Taxonomy" id="2952"/>
    <lineage>
        <taxon>Eukaryota</taxon>
        <taxon>Sar</taxon>
        <taxon>Alveolata</taxon>
        <taxon>Dinophyceae</taxon>
        <taxon>Suessiales</taxon>
        <taxon>Symbiodiniaceae</taxon>
        <taxon>Symbiodinium</taxon>
    </lineage>
</organism>
<evidence type="ECO:0000256" key="5">
    <source>
        <dbReference type="SAM" id="MobiDB-lite"/>
    </source>
</evidence>
<dbReference type="Gene3D" id="2.70.98.10">
    <property type="match status" value="1"/>
</dbReference>
<gene>
    <name evidence="7" type="primary">lacZ</name>
    <name evidence="7" type="ORF">SPIL2461_LOCUS20607</name>
</gene>
<comment type="catalytic activity">
    <reaction evidence="1">
        <text>Hydrolysis of terminal non-reducing beta-D-galactose residues in beta-D-galactosides.</text>
        <dbReference type="EC" id="3.2.1.23"/>
    </reaction>
</comment>
<feature type="domain" description="Beta galactosidase small chain/" evidence="6">
    <location>
        <begin position="1"/>
        <end position="239"/>
    </location>
</feature>
<evidence type="ECO:0000256" key="2">
    <source>
        <dbReference type="ARBA" id="ARBA00012756"/>
    </source>
</evidence>
<dbReference type="EMBL" id="CAJNIZ010045519">
    <property type="protein sequence ID" value="CAE7722373.1"/>
    <property type="molecule type" value="Genomic_DNA"/>
</dbReference>
<proteinExistence type="predicted"/>
<evidence type="ECO:0000313" key="7">
    <source>
        <dbReference type="EMBL" id="CAE7722373.1"/>
    </source>
</evidence>
<feature type="region of interest" description="Disordered" evidence="5">
    <location>
        <begin position="139"/>
        <end position="182"/>
    </location>
</feature>
<sequence length="251" mass="27186">DWGKAASGPTLRVQENFVANHQQVLLAVAEYTFEAEQVVVSVSVTPLGHLQNLASIPRVGLELALAARLSRMTWLGCGPGESYPDRKAASDWRVHSNEVDDNHVDYIVPSENGGKADVHWAAFTDGSFGDGLMLQYSCDDEPAKKDKPEDAPTEKRPARTAGAQLSASRLTKEELDRTSHRHKLPASAALKSRPVHVHLDTAHAGVGGVGEGGHKLWATAKQFLVSPGRGPWTYKVTLRAIDSNSWLRNGA</sequence>
<dbReference type="GO" id="GO:0030246">
    <property type="term" value="F:carbohydrate binding"/>
    <property type="evidence" value="ECO:0007669"/>
    <property type="project" value="InterPro"/>
</dbReference>
<dbReference type="InterPro" id="IPR011013">
    <property type="entry name" value="Gal_mutarotase_sf_dom"/>
</dbReference>
<dbReference type="SMART" id="SM01038">
    <property type="entry name" value="Bgal_small_N"/>
    <property type="match status" value="1"/>
</dbReference>
<accession>A0A812XFX3</accession>
<evidence type="ECO:0000256" key="1">
    <source>
        <dbReference type="ARBA" id="ARBA00001412"/>
    </source>
</evidence>
<dbReference type="EC" id="3.2.1.23" evidence="2"/>
<dbReference type="PANTHER" id="PTHR46323">
    <property type="entry name" value="BETA-GALACTOSIDASE"/>
    <property type="match status" value="1"/>
</dbReference>